<proteinExistence type="predicted"/>
<evidence type="ECO:0000313" key="6">
    <source>
        <dbReference type="Proteomes" id="UP000308917"/>
    </source>
</evidence>
<dbReference type="GO" id="GO:0005886">
    <property type="term" value="C:plasma membrane"/>
    <property type="evidence" value="ECO:0007669"/>
    <property type="project" value="TreeGrafter"/>
</dbReference>
<dbReference type="AlphaFoldDB" id="A0A4S8FA47"/>
<dbReference type="InterPro" id="IPR044751">
    <property type="entry name" value="Ion_transp-like_CBS"/>
</dbReference>
<dbReference type="CDD" id="cd04590">
    <property type="entry name" value="CBS_pair_CorC_HlyC_assoc"/>
    <property type="match status" value="1"/>
</dbReference>
<dbReference type="InterPro" id="IPR005170">
    <property type="entry name" value="Transptr-assoc_dom"/>
</dbReference>
<keyword evidence="1" id="KW-0677">Repeat</keyword>
<gene>
    <name evidence="5" type="ORF">E9531_03505</name>
</gene>
<dbReference type="OrthoDB" id="9798188at2"/>
<keyword evidence="6" id="KW-1185">Reference proteome</keyword>
<keyword evidence="2 3" id="KW-0129">CBS domain</keyword>
<dbReference type="Pfam" id="PF00571">
    <property type="entry name" value="CBS"/>
    <property type="match status" value="1"/>
</dbReference>
<feature type="domain" description="CBS" evidence="4">
    <location>
        <begin position="136"/>
        <end position="193"/>
    </location>
</feature>
<evidence type="ECO:0000256" key="3">
    <source>
        <dbReference type="PROSITE-ProRule" id="PRU00703"/>
    </source>
</evidence>
<evidence type="ECO:0000313" key="5">
    <source>
        <dbReference type="EMBL" id="THU04468.1"/>
    </source>
</evidence>
<name>A0A4S8FA47_9BURK</name>
<dbReference type="GO" id="GO:0050660">
    <property type="term" value="F:flavin adenine dinucleotide binding"/>
    <property type="evidence" value="ECO:0007669"/>
    <property type="project" value="InterPro"/>
</dbReference>
<dbReference type="FunFam" id="3.10.580.10:FF:000002">
    <property type="entry name" value="Magnesium/cobalt efflux protein CorC"/>
    <property type="match status" value="1"/>
</dbReference>
<reference evidence="5 6" key="1">
    <citation type="journal article" date="2015" name="Antonie Van Leeuwenhoek">
        <title>Lampropedia puyangensis sp. nov., isolated from symptomatic bark of Populus ? euramericana canker and emended description of Lampropedia hyalina (Ehrenberg 1832) Lee et al. 2004.</title>
        <authorList>
            <person name="Li Y."/>
            <person name="Wang T."/>
            <person name="Piao C.G."/>
            <person name="Wang L.F."/>
            <person name="Tian G.Z."/>
            <person name="Zhu T.H."/>
            <person name="Guo M.W."/>
        </authorList>
    </citation>
    <scope>NUCLEOTIDE SEQUENCE [LARGE SCALE GENOMIC DNA]</scope>
    <source>
        <strain evidence="5 6">2-bin</strain>
    </source>
</reference>
<dbReference type="InterPro" id="IPR036318">
    <property type="entry name" value="FAD-bd_PCMH-like_sf"/>
</dbReference>
<dbReference type="SMART" id="SM01091">
    <property type="entry name" value="CorC_HlyC"/>
    <property type="match status" value="1"/>
</dbReference>
<dbReference type="InterPro" id="IPR016169">
    <property type="entry name" value="FAD-bd_PCMH_sub2"/>
</dbReference>
<dbReference type="InterPro" id="IPR000644">
    <property type="entry name" value="CBS_dom"/>
</dbReference>
<dbReference type="EMBL" id="STFG01000002">
    <property type="protein sequence ID" value="THU04468.1"/>
    <property type="molecule type" value="Genomic_DNA"/>
</dbReference>
<dbReference type="PROSITE" id="PS51371">
    <property type="entry name" value="CBS"/>
    <property type="match status" value="1"/>
</dbReference>
<dbReference type="Gene3D" id="3.10.580.10">
    <property type="entry name" value="CBS-domain"/>
    <property type="match status" value="1"/>
</dbReference>
<dbReference type="RefSeq" id="WP_136572363.1">
    <property type="nucleotide sequence ID" value="NZ_STFG01000002.1"/>
</dbReference>
<dbReference type="Pfam" id="PF03471">
    <property type="entry name" value="CorC_HlyC"/>
    <property type="match status" value="1"/>
</dbReference>
<dbReference type="PANTHER" id="PTHR22777">
    <property type="entry name" value="HEMOLYSIN-RELATED"/>
    <property type="match status" value="1"/>
</dbReference>
<dbReference type="InterPro" id="IPR046342">
    <property type="entry name" value="CBS_dom_sf"/>
</dbReference>
<comment type="caution">
    <text evidence="5">The sequence shown here is derived from an EMBL/GenBank/DDBJ whole genome shotgun (WGS) entry which is preliminary data.</text>
</comment>
<evidence type="ECO:0000259" key="4">
    <source>
        <dbReference type="PROSITE" id="PS51371"/>
    </source>
</evidence>
<sequence length="291" mass="32747">MTSDASHPKPSDKEDKRSLRQRLTDFLYPPPATPEALIDIIAAAEEEDTIKPDVRIMLERVIRLEQLTAADAMVSSSRIDMLDIDAPYEVLLEKVIRDAHSRFPVFEGSRENIIGILLAKHLLQLQRSPDLNIRALLRPPLVLPESKRLNDLLREFRLHRNHMAVLVDEFGRTSGLITIEDVLEEIVGEIEDEFDEPEDEGEIYQLANGSWRVRGDTPIDKVQESFGIQFAPADVEDGVESIGGLITQRLGRVPVRGEIMEVAGLAFEVLHAKGGAVRWFRVQPHEAADQV</sequence>
<organism evidence="5 6">
    <name type="scientific">Lampropedia puyangensis</name>
    <dbReference type="NCBI Taxonomy" id="1330072"/>
    <lineage>
        <taxon>Bacteria</taxon>
        <taxon>Pseudomonadati</taxon>
        <taxon>Pseudomonadota</taxon>
        <taxon>Betaproteobacteria</taxon>
        <taxon>Burkholderiales</taxon>
        <taxon>Comamonadaceae</taxon>
        <taxon>Lampropedia</taxon>
    </lineage>
</organism>
<evidence type="ECO:0000256" key="2">
    <source>
        <dbReference type="ARBA" id="ARBA00023122"/>
    </source>
</evidence>
<accession>A0A4S8FA47</accession>
<evidence type="ECO:0000256" key="1">
    <source>
        <dbReference type="ARBA" id="ARBA00022737"/>
    </source>
</evidence>
<dbReference type="Proteomes" id="UP000308917">
    <property type="component" value="Unassembled WGS sequence"/>
</dbReference>
<dbReference type="PANTHER" id="PTHR22777:SF27">
    <property type="entry name" value="MAGNESIUM AND COBALT EFFLUX PROTEIN CORC"/>
    <property type="match status" value="1"/>
</dbReference>
<dbReference type="SUPFAM" id="SSF54631">
    <property type="entry name" value="CBS-domain pair"/>
    <property type="match status" value="1"/>
</dbReference>
<dbReference type="SUPFAM" id="SSF56176">
    <property type="entry name" value="FAD-binding/transporter-associated domain-like"/>
    <property type="match status" value="1"/>
</dbReference>
<dbReference type="Gene3D" id="3.30.465.10">
    <property type="match status" value="1"/>
</dbReference>
<protein>
    <submittedName>
        <fullName evidence="5">CBS domain-containing protein</fullName>
    </submittedName>
</protein>